<proteinExistence type="predicted"/>
<accession>A0ABV8C981</accession>
<reference evidence="4" key="1">
    <citation type="journal article" date="2019" name="Int. J. Syst. Evol. Microbiol.">
        <title>The Global Catalogue of Microorganisms (GCM) 10K type strain sequencing project: providing services to taxonomists for standard genome sequencing and annotation.</title>
        <authorList>
            <consortium name="The Broad Institute Genomics Platform"/>
            <consortium name="The Broad Institute Genome Sequencing Center for Infectious Disease"/>
            <person name="Wu L."/>
            <person name="Ma J."/>
        </authorList>
    </citation>
    <scope>NUCLEOTIDE SEQUENCE [LARGE SCALE GENOMIC DNA]</scope>
    <source>
        <strain evidence="4">CGMCC 4.7405</strain>
    </source>
</reference>
<evidence type="ECO:0000256" key="2">
    <source>
        <dbReference type="SAM" id="Phobius"/>
    </source>
</evidence>
<comment type="caution">
    <text evidence="3">The sequence shown here is derived from an EMBL/GenBank/DDBJ whole genome shotgun (WGS) entry which is preliminary data.</text>
</comment>
<evidence type="ECO:0000313" key="4">
    <source>
        <dbReference type="Proteomes" id="UP001595690"/>
    </source>
</evidence>
<keyword evidence="4" id="KW-1185">Reference proteome</keyword>
<feature type="compositionally biased region" description="Polar residues" evidence="1">
    <location>
        <begin position="53"/>
        <end position="62"/>
    </location>
</feature>
<protein>
    <submittedName>
        <fullName evidence="3">Uncharacterized protein</fullName>
    </submittedName>
</protein>
<keyword evidence="2" id="KW-0812">Transmembrane</keyword>
<feature type="compositionally biased region" description="Low complexity" evidence="1">
    <location>
        <begin position="63"/>
        <end position="76"/>
    </location>
</feature>
<keyword evidence="2" id="KW-0472">Membrane</keyword>
<evidence type="ECO:0000313" key="3">
    <source>
        <dbReference type="EMBL" id="MFC3898572.1"/>
    </source>
</evidence>
<feature type="transmembrane region" description="Helical" evidence="2">
    <location>
        <begin position="6"/>
        <end position="23"/>
    </location>
</feature>
<evidence type="ECO:0000256" key="1">
    <source>
        <dbReference type="SAM" id="MobiDB-lite"/>
    </source>
</evidence>
<dbReference type="EMBL" id="JBHRZI010000056">
    <property type="protein sequence ID" value="MFC3898572.1"/>
    <property type="molecule type" value="Genomic_DNA"/>
</dbReference>
<dbReference type="Proteomes" id="UP001595690">
    <property type="component" value="Unassembled WGS sequence"/>
</dbReference>
<keyword evidence="2" id="KW-1133">Transmembrane helix</keyword>
<dbReference type="SUPFAM" id="SSF57997">
    <property type="entry name" value="Tropomyosin"/>
    <property type="match status" value="1"/>
</dbReference>
<feature type="region of interest" description="Disordered" evidence="1">
    <location>
        <begin position="47"/>
        <end position="76"/>
    </location>
</feature>
<gene>
    <name evidence="3" type="ORF">ACFOWZ_44495</name>
</gene>
<organism evidence="3 4">
    <name type="scientific">Lentzea rhizosphaerae</name>
    <dbReference type="NCBI Taxonomy" id="2041025"/>
    <lineage>
        <taxon>Bacteria</taxon>
        <taxon>Bacillati</taxon>
        <taxon>Actinomycetota</taxon>
        <taxon>Actinomycetes</taxon>
        <taxon>Pseudonocardiales</taxon>
        <taxon>Pseudonocardiaceae</taxon>
        <taxon>Lentzea</taxon>
    </lineage>
</organism>
<name>A0ABV8C981_9PSEU</name>
<dbReference type="RefSeq" id="WP_382380202.1">
    <property type="nucleotide sequence ID" value="NZ_JBHRZI010000056.1"/>
</dbReference>
<sequence length="224" mass="24552">MDKGDVAAWVAVLVAVGAAWIAVHNANSARRQADAAEASLRQAKRQAEAAEQSVKQAEQSVKQAQRSAQAAEQQAQAAHMQVEIMQAQLDDARAERDHREGPQFEIEEAVFCDEEVGGFSVKATVKMISGPPLARVTAKAHGEYLNHTFQSPLEAKRPPIFEKVRPGSKFTAYTLRDDCMAPLDGVLDLTCEEEGGDLRTWSRSLGVQYVVPPESRSARIRWLG</sequence>